<dbReference type="RefSeq" id="WP_120787815.1">
    <property type="nucleotide sequence ID" value="NZ_CP032624.1"/>
</dbReference>
<dbReference type="GO" id="GO:0043190">
    <property type="term" value="C:ATP-binding cassette (ABC) transporter complex"/>
    <property type="evidence" value="ECO:0007669"/>
    <property type="project" value="InterPro"/>
</dbReference>
<gene>
    <name evidence="6" type="ORF">D7I44_01195</name>
</gene>
<dbReference type="OrthoDB" id="5243526at2"/>
<evidence type="ECO:0000313" key="6">
    <source>
        <dbReference type="EMBL" id="AYG02281.1"/>
    </source>
</evidence>
<dbReference type="GO" id="GO:0042597">
    <property type="term" value="C:periplasmic space"/>
    <property type="evidence" value="ECO:0007669"/>
    <property type="project" value="UniProtKB-ARBA"/>
</dbReference>
<evidence type="ECO:0000256" key="4">
    <source>
        <dbReference type="SAM" id="SignalP"/>
    </source>
</evidence>
<feature type="domain" description="Solute-binding protein family 5" evidence="5">
    <location>
        <begin position="93"/>
        <end position="460"/>
    </location>
</feature>
<organism evidence="6 7">
    <name type="scientific">Gryllotalpicola protaetiae</name>
    <dbReference type="NCBI Taxonomy" id="2419771"/>
    <lineage>
        <taxon>Bacteria</taxon>
        <taxon>Bacillati</taxon>
        <taxon>Actinomycetota</taxon>
        <taxon>Actinomycetes</taxon>
        <taxon>Micrococcales</taxon>
        <taxon>Microbacteriaceae</taxon>
        <taxon>Gryllotalpicola</taxon>
    </lineage>
</organism>
<name>A0A387BV41_9MICO</name>
<evidence type="ECO:0000256" key="2">
    <source>
        <dbReference type="ARBA" id="ARBA00022448"/>
    </source>
</evidence>
<dbReference type="GO" id="GO:1904680">
    <property type="term" value="F:peptide transmembrane transporter activity"/>
    <property type="evidence" value="ECO:0007669"/>
    <property type="project" value="TreeGrafter"/>
</dbReference>
<dbReference type="InterPro" id="IPR000914">
    <property type="entry name" value="SBP_5_dom"/>
</dbReference>
<dbReference type="Gene3D" id="3.40.190.10">
    <property type="entry name" value="Periplasmic binding protein-like II"/>
    <property type="match status" value="1"/>
</dbReference>
<dbReference type="Gene3D" id="3.10.105.10">
    <property type="entry name" value="Dipeptide-binding Protein, Domain 3"/>
    <property type="match status" value="1"/>
</dbReference>
<dbReference type="GO" id="GO:0015833">
    <property type="term" value="P:peptide transport"/>
    <property type="evidence" value="ECO:0007669"/>
    <property type="project" value="TreeGrafter"/>
</dbReference>
<reference evidence="6 7" key="1">
    <citation type="submission" date="2018-09" db="EMBL/GenBank/DDBJ databases">
        <title>Genome sequencing of strain 2DFW10M-5.</title>
        <authorList>
            <person name="Heo J."/>
            <person name="Kim S.-J."/>
            <person name="Kwon S.-W."/>
        </authorList>
    </citation>
    <scope>NUCLEOTIDE SEQUENCE [LARGE SCALE GENOMIC DNA]</scope>
    <source>
        <strain evidence="6 7">2DFW10M-5</strain>
    </source>
</reference>
<dbReference type="Proteomes" id="UP000275069">
    <property type="component" value="Chromosome"/>
</dbReference>
<dbReference type="PIRSF" id="PIRSF002741">
    <property type="entry name" value="MppA"/>
    <property type="match status" value="1"/>
</dbReference>
<dbReference type="InterPro" id="IPR039424">
    <property type="entry name" value="SBP_5"/>
</dbReference>
<dbReference type="EMBL" id="CP032624">
    <property type="protein sequence ID" value="AYG02281.1"/>
    <property type="molecule type" value="Genomic_DNA"/>
</dbReference>
<proteinExistence type="inferred from homology"/>
<keyword evidence="7" id="KW-1185">Reference proteome</keyword>
<feature type="chain" id="PRO_5039649602" evidence="4">
    <location>
        <begin position="24"/>
        <end position="546"/>
    </location>
</feature>
<evidence type="ECO:0000256" key="3">
    <source>
        <dbReference type="ARBA" id="ARBA00022729"/>
    </source>
</evidence>
<keyword evidence="2" id="KW-0813">Transport</keyword>
<keyword evidence="3 4" id="KW-0732">Signal</keyword>
<dbReference type="SUPFAM" id="SSF53850">
    <property type="entry name" value="Periplasmic binding protein-like II"/>
    <property type="match status" value="1"/>
</dbReference>
<evidence type="ECO:0000313" key="7">
    <source>
        <dbReference type="Proteomes" id="UP000275069"/>
    </source>
</evidence>
<evidence type="ECO:0000259" key="5">
    <source>
        <dbReference type="Pfam" id="PF00496"/>
    </source>
</evidence>
<dbReference type="InterPro" id="IPR030678">
    <property type="entry name" value="Peptide/Ni-bd"/>
</dbReference>
<protein>
    <submittedName>
        <fullName evidence="6">ABC transporter substrate-binding protein</fullName>
    </submittedName>
</protein>
<dbReference type="Pfam" id="PF00496">
    <property type="entry name" value="SBP_bac_5"/>
    <property type="match status" value="1"/>
</dbReference>
<dbReference type="KEGG" id="gry:D7I44_01195"/>
<dbReference type="CDD" id="cd00995">
    <property type="entry name" value="PBP2_NikA_DppA_OppA_like"/>
    <property type="match status" value="1"/>
</dbReference>
<dbReference type="AlphaFoldDB" id="A0A387BV41"/>
<dbReference type="PANTHER" id="PTHR30290">
    <property type="entry name" value="PERIPLASMIC BINDING COMPONENT OF ABC TRANSPORTER"/>
    <property type="match status" value="1"/>
</dbReference>
<comment type="similarity">
    <text evidence="1">Belongs to the bacterial solute-binding protein 5 family.</text>
</comment>
<evidence type="ECO:0000256" key="1">
    <source>
        <dbReference type="ARBA" id="ARBA00005695"/>
    </source>
</evidence>
<accession>A0A387BV41</accession>
<dbReference type="PROSITE" id="PS51257">
    <property type="entry name" value="PROKAR_LIPOPROTEIN"/>
    <property type="match status" value="1"/>
</dbReference>
<feature type="signal peptide" evidence="4">
    <location>
        <begin position="1"/>
        <end position="23"/>
    </location>
</feature>
<dbReference type="PANTHER" id="PTHR30290:SF9">
    <property type="entry name" value="OLIGOPEPTIDE-BINDING PROTEIN APPA"/>
    <property type="match status" value="1"/>
</dbReference>
<sequence length="546" mass="57437">MPPKHPRATSTALLAAATLTVLVLTGCSSPRSTSSSTGSSADLTDTGKSISDVTVSINGAPSSLYPGIAAGILDYDVASLSAEGLVQIGDDGQVEPAVASSWTQPDQQTIVFELNPHAKFQTGAAVTPADVIASIDAAKDPNVSPATASYLGAVDSATQTGDDEVTVKLSSAQPDYLANFSAASALWIYPASYWQSHSKDVGSATALPVGTGPYKITKYVPDSEIDYALTNTWWGETGAKAVTPHAKKITISIITDESARVLAAKSGKTDIALQVPIAQTAEWNALKDFRIEHAADLSYTGFYFQQSVKPFDDPKVREAIGYAFDYQGVVDKLLKGQGKVATAIATPQSVASVYPSAASAAKALDLSPFDFDMKKAKAALKASSVPDGFTTELVYPSDYPQLGQAALALAQNLKTIGITLNVKEEPVDQWFGTLSDGTHGLNYMLYFSTTGDVTDTSGYLLGDQNPGGYKNSEVQSLVASASSSADEKTRVSDILTANKLAIAQDHADIPLWWGESSTAFENGIGIKDFGPYLLTRPWGANIFAAK</sequence>